<reference evidence="1 2" key="1">
    <citation type="submission" date="2018-04" db="EMBL/GenBank/DDBJ databases">
        <title>Whole genome sequencing of Morganella morganii AR_0133.</title>
        <authorList>
            <person name="Conlan S."/>
            <person name="Thomas P.J."/>
            <person name="Mullikin J."/>
            <person name="Frank K.M."/>
            <person name="Segre J.A."/>
        </authorList>
    </citation>
    <scope>NUCLEOTIDE SEQUENCE [LARGE SCALE GENOMIC DNA]</scope>
    <source>
        <strain evidence="1 2">AR_0133</strain>
    </source>
</reference>
<proteinExistence type="predicted"/>
<protein>
    <submittedName>
        <fullName evidence="1">Uncharacterized protein</fullName>
    </submittedName>
</protein>
<name>A0AAU8ZRS3_MORMO</name>
<accession>A0AAU8ZRS3</accession>
<sequence>MCGMRQISGFRPVSARNNTLNQYKPLRRYIKTLISPDYDTGNINLRKNNFLLMKDEVRFFAAIVLAENIL</sequence>
<organism evidence="1 2">
    <name type="scientific">Morganella morganii</name>
    <name type="common">Proteus morganii</name>
    <dbReference type="NCBI Taxonomy" id="582"/>
    <lineage>
        <taxon>Bacteria</taxon>
        <taxon>Pseudomonadati</taxon>
        <taxon>Pseudomonadota</taxon>
        <taxon>Gammaproteobacteria</taxon>
        <taxon>Enterobacterales</taxon>
        <taxon>Morganellaceae</taxon>
        <taxon>Morganella</taxon>
    </lineage>
</organism>
<dbReference type="EMBL" id="CP028956">
    <property type="protein sequence ID" value="AWC95565.1"/>
    <property type="molecule type" value="Genomic_DNA"/>
</dbReference>
<dbReference type="Proteomes" id="UP000244682">
    <property type="component" value="Chromosome"/>
</dbReference>
<evidence type="ECO:0000313" key="1">
    <source>
        <dbReference type="EMBL" id="AWC95565.1"/>
    </source>
</evidence>
<gene>
    <name evidence="1" type="ORF">AM380_18965</name>
</gene>
<dbReference type="AlphaFoldDB" id="A0AAU8ZRS3"/>
<evidence type="ECO:0000313" key="2">
    <source>
        <dbReference type="Proteomes" id="UP000244682"/>
    </source>
</evidence>